<feature type="transmembrane region" description="Helical" evidence="1">
    <location>
        <begin position="166"/>
        <end position="191"/>
    </location>
</feature>
<feature type="transmembrane region" description="Helical" evidence="1">
    <location>
        <begin position="35"/>
        <end position="68"/>
    </location>
</feature>
<evidence type="ECO:0008006" key="4">
    <source>
        <dbReference type="Google" id="ProtNLM"/>
    </source>
</evidence>
<dbReference type="Pfam" id="PF11086">
    <property type="entry name" value="DUF2878"/>
    <property type="match status" value="1"/>
</dbReference>
<evidence type="ECO:0000256" key="1">
    <source>
        <dbReference type="SAM" id="Phobius"/>
    </source>
</evidence>
<keyword evidence="3" id="KW-1185">Reference proteome</keyword>
<name>A0A1G9B587_9PSED</name>
<keyword evidence="1" id="KW-0812">Transmembrane</keyword>
<accession>A0A1G9B587</accession>
<evidence type="ECO:0000313" key="2">
    <source>
        <dbReference type="EMBL" id="SDK34264.1"/>
    </source>
</evidence>
<dbReference type="AlphaFoldDB" id="A0A1G9B587"/>
<proteinExistence type="predicted"/>
<dbReference type="EMBL" id="FNFD01000006">
    <property type="protein sequence ID" value="SDK34264.1"/>
    <property type="molecule type" value="Genomic_DNA"/>
</dbReference>
<dbReference type="InterPro" id="IPR021306">
    <property type="entry name" value="DUF2878"/>
</dbReference>
<reference evidence="2 3" key="1">
    <citation type="submission" date="2016-10" db="EMBL/GenBank/DDBJ databases">
        <authorList>
            <person name="de Groot N.N."/>
        </authorList>
    </citation>
    <scope>NUCLEOTIDE SEQUENCE [LARGE SCALE GENOMIC DNA]</scope>
    <source>
        <strain evidence="2 3">JCM 21544</strain>
    </source>
</reference>
<feature type="transmembrane region" description="Helical" evidence="1">
    <location>
        <begin position="136"/>
        <end position="154"/>
    </location>
</feature>
<keyword evidence="1" id="KW-0472">Membrane</keyword>
<sequence>MTEPTEFHPHYCEGACWSAPSAPLNYSDDSMRKPLINAALFLLAWFACVLGGTGPWLLVAVAVLLVHLFWTSSWAEEGKLVVSVFLAGSALDSFLLQLGVFDFGDERQLIPLWLALLWALLGTTLNHSLAWTAKPWWRASLLGAVAGPLSYFGASELAGVRLPYGVLPTMIGLAGLWALVLPLLHGFAGLYRQQYRSSRMRG</sequence>
<gene>
    <name evidence="2" type="ORF">SAMN05216186_106139</name>
</gene>
<organism evidence="2 3">
    <name type="scientific">Pseudomonas indica</name>
    <dbReference type="NCBI Taxonomy" id="137658"/>
    <lineage>
        <taxon>Bacteria</taxon>
        <taxon>Pseudomonadati</taxon>
        <taxon>Pseudomonadota</taxon>
        <taxon>Gammaproteobacteria</taxon>
        <taxon>Pseudomonadales</taxon>
        <taxon>Pseudomonadaceae</taxon>
        <taxon>Pseudomonas</taxon>
    </lineage>
</organism>
<dbReference type="Proteomes" id="UP000198706">
    <property type="component" value="Unassembled WGS sequence"/>
</dbReference>
<keyword evidence="1" id="KW-1133">Transmembrane helix</keyword>
<dbReference type="STRING" id="137658.SAMN05216186_106139"/>
<protein>
    <recommendedName>
        <fullName evidence="4">DUF2878 domain-containing protein</fullName>
    </recommendedName>
</protein>
<evidence type="ECO:0000313" key="3">
    <source>
        <dbReference type="Proteomes" id="UP000198706"/>
    </source>
</evidence>
<feature type="transmembrane region" description="Helical" evidence="1">
    <location>
        <begin position="110"/>
        <end position="129"/>
    </location>
</feature>